<dbReference type="InterPro" id="IPR028082">
    <property type="entry name" value="Peripla_BP_I"/>
</dbReference>
<dbReference type="EnsemblMetazoa" id="XM_011405012.2">
    <property type="protein sequence ID" value="XP_011403314.1"/>
    <property type="gene ID" value="LOC105312399"/>
</dbReference>
<feature type="transmembrane region" description="Helical" evidence="9">
    <location>
        <begin position="638"/>
        <end position="657"/>
    </location>
</feature>
<accession>A0A1X7V3B3</accession>
<dbReference type="PANTHER" id="PTHR10519:SF20">
    <property type="entry name" value="G-PROTEIN COUPLED RECEPTOR 156-RELATED"/>
    <property type="match status" value="1"/>
</dbReference>
<dbReference type="InterPro" id="IPR001828">
    <property type="entry name" value="ANF_lig-bd_rcpt"/>
</dbReference>
<dbReference type="PANTHER" id="PTHR10519">
    <property type="entry name" value="GABA-B RECEPTOR"/>
    <property type="match status" value="1"/>
</dbReference>
<evidence type="ECO:0000313" key="13">
    <source>
        <dbReference type="Proteomes" id="UP000007879"/>
    </source>
</evidence>
<evidence type="ECO:0000256" key="9">
    <source>
        <dbReference type="SAM" id="Phobius"/>
    </source>
</evidence>
<evidence type="ECO:0000256" key="10">
    <source>
        <dbReference type="SAM" id="SignalP"/>
    </source>
</evidence>
<proteinExistence type="predicted"/>
<dbReference type="Pfam" id="PF01094">
    <property type="entry name" value="ANF_receptor"/>
    <property type="match status" value="1"/>
</dbReference>
<keyword evidence="13" id="KW-1185">Reference proteome</keyword>
<evidence type="ECO:0000256" key="7">
    <source>
        <dbReference type="ARBA" id="ARBA00023180"/>
    </source>
</evidence>
<keyword evidence="8" id="KW-0807">Transducer</keyword>
<feature type="chain" id="PRO_5010882642" description="G-protein coupled receptors family 3 profile domain-containing protein" evidence="10">
    <location>
        <begin position="18"/>
        <end position="748"/>
    </location>
</feature>
<comment type="subcellular location">
    <subcellularLocation>
        <location evidence="1">Membrane</location>
        <topology evidence="1">Multi-pass membrane protein</topology>
    </subcellularLocation>
</comment>
<evidence type="ECO:0000256" key="4">
    <source>
        <dbReference type="ARBA" id="ARBA00023040"/>
    </source>
</evidence>
<reference evidence="12" key="2">
    <citation type="submission" date="2017-05" db="UniProtKB">
        <authorList>
            <consortium name="EnsemblMetazoa"/>
        </authorList>
    </citation>
    <scope>IDENTIFICATION</scope>
</reference>
<protein>
    <recommendedName>
        <fullName evidence="11">G-protein coupled receptors family 3 profile domain-containing protein</fullName>
    </recommendedName>
</protein>
<dbReference type="eggNOG" id="KOG1055">
    <property type="taxonomic scope" value="Eukaryota"/>
</dbReference>
<dbReference type="GO" id="GO:0038039">
    <property type="term" value="C:G protein-coupled receptor heterodimeric complex"/>
    <property type="evidence" value="ECO:0007669"/>
    <property type="project" value="TreeGrafter"/>
</dbReference>
<evidence type="ECO:0000256" key="6">
    <source>
        <dbReference type="ARBA" id="ARBA00023170"/>
    </source>
</evidence>
<evidence type="ECO:0000256" key="2">
    <source>
        <dbReference type="ARBA" id="ARBA00022692"/>
    </source>
</evidence>
<organism evidence="12">
    <name type="scientific">Amphimedon queenslandica</name>
    <name type="common">Sponge</name>
    <dbReference type="NCBI Taxonomy" id="400682"/>
    <lineage>
        <taxon>Eukaryota</taxon>
        <taxon>Metazoa</taxon>
        <taxon>Porifera</taxon>
        <taxon>Demospongiae</taxon>
        <taxon>Heteroscleromorpha</taxon>
        <taxon>Haplosclerida</taxon>
        <taxon>Niphatidae</taxon>
        <taxon>Amphimedon</taxon>
    </lineage>
</organism>
<feature type="transmembrane region" description="Helical" evidence="9">
    <location>
        <begin position="677"/>
        <end position="696"/>
    </location>
</feature>
<dbReference type="InParanoid" id="A0A1X7V3B3"/>
<dbReference type="SUPFAM" id="SSF53822">
    <property type="entry name" value="Periplasmic binding protein-like I"/>
    <property type="match status" value="1"/>
</dbReference>
<dbReference type="GO" id="GO:0007214">
    <property type="term" value="P:gamma-aminobutyric acid signaling pathway"/>
    <property type="evidence" value="ECO:0007669"/>
    <property type="project" value="TreeGrafter"/>
</dbReference>
<dbReference type="AlphaFoldDB" id="A0A1X7V3B3"/>
<dbReference type="PRINTS" id="PR01176">
    <property type="entry name" value="GABABRECEPTR"/>
</dbReference>
<evidence type="ECO:0000256" key="8">
    <source>
        <dbReference type="ARBA" id="ARBA00023224"/>
    </source>
</evidence>
<keyword evidence="10" id="KW-0732">Signal</keyword>
<evidence type="ECO:0000256" key="5">
    <source>
        <dbReference type="ARBA" id="ARBA00023136"/>
    </source>
</evidence>
<dbReference type="InterPro" id="IPR017978">
    <property type="entry name" value="GPCR_3_C"/>
</dbReference>
<dbReference type="Gene3D" id="3.40.50.2300">
    <property type="match status" value="2"/>
</dbReference>
<dbReference type="Pfam" id="PF00003">
    <property type="entry name" value="7tm_3"/>
    <property type="match status" value="1"/>
</dbReference>
<dbReference type="Proteomes" id="UP000007879">
    <property type="component" value="Unassembled WGS sequence"/>
</dbReference>
<evidence type="ECO:0000256" key="1">
    <source>
        <dbReference type="ARBA" id="ARBA00004141"/>
    </source>
</evidence>
<dbReference type="PROSITE" id="PS50259">
    <property type="entry name" value="G_PROTEIN_RECEP_F3_4"/>
    <property type="match status" value="1"/>
</dbReference>
<feature type="transmembrane region" description="Helical" evidence="9">
    <location>
        <begin position="493"/>
        <end position="516"/>
    </location>
</feature>
<sequence>MIIIVILLLCLSTFTETNKVVNLLALVPWPDDRESAGWDTGKVLLPAGRVAVKHVNNHKYILPGYSLRLIEDGHEACGLTEASKTIINFVRFASSPPHNTVAAVLGLYCSTSSIVLAQLKEPVVLKLSASNSPVFKTHSYPNFWRFLVSAGIYGDMMIGLMNKFDWKRIAIVQDLETTFHSAIAEELAKKILATSGEKEVVYHCGMVHTVDQFANDCINGIIDRKARIIFVSATGPQTAKILCLAGQRDMSYPFFLWIIIDFLVSSIIDEAGHIEDCDLSSLHYILENSLVAYFSLENTNDLDSSFNVSIDDYLTAYRNELEADNITNPLKHDELYAGLLYDQVWAIALALNSSISKLEGMNISIDTIGFNQPHVTQIVEESLSRISFHGVTGHIRFTSDNEVAGSVHIYQVSNSLEGLLCHYEFQPLTNNYSFVNCQLSFSEEFDDDIPIQLLLLEAPIVISMFTGTCILIIFITIILLLMAKCKNEPEIKAFSFSMNILIFLSCYVLCGTQLLSTVMAGVNIQSELAYSVICNIQVIGTYSSICLVFVTLFMQLFRINRIFHNKRLSHLSCLYNNRVLFIITLLLQILPVVLQIVFVAVIPFKLQLSESYEVVGSKTTLIRQRCCEIDSSTKNQLIFRFIFTLYEFVFLVLNTILASKTSTISHRQFRNAKTVNVFMASVIIVQATSLSALYVLKQGSSSAMRYAELIVYIDSYLVTLLCQALLFMPKILSVISRKSKQSLQSKHV</sequence>
<name>A0A1X7V3B3_AMPQE</name>
<feature type="transmembrane region" description="Helical" evidence="9">
    <location>
        <begin position="578"/>
        <end position="602"/>
    </location>
</feature>
<evidence type="ECO:0000256" key="3">
    <source>
        <dbReference type="ARBA" id="ARBA00022989"/>
    </source>
</evidence>
<dbReference type="GO" id="GO:0004965">
    <property type="term" value="F:G protein-coupled GABA receptor activity"/>
    <property type="evidence" value="ECO:0007669"/>
    <property type="project" value="InterPro"/>
</dbReference>
<keyword evidence="4" id="KW-0297">G-protein coupled receptor</keyword>
<gene>
    <name evidence="12" type="primary">105312399</name>
</gene>
<keyword evidence="2 9" id="KW-0812">Transmembrane</keyword>
<dbReference type="OrthoDB" id="17569at2759"/>
<keyword evidence="5 9" id="KW-0472">Membrane</keyword>
<keyword evidence="3 9" id="KW-1133">Transmembrane helix</keyword>
<feature type="signal peptide" evidence="10">
    <location>
        <begin position="1"/>
        <end position="17"/>
    </location>
</feature>
<evidence type="ECO:0000259" key="11">
    <source>
        <dbReference type="PROSITE" id="PS50259"/>
    </source>
</evidence>
<dbReference type="KEGG" id="aqu:105312399"/>
<keyword evidence="7" id="KW-0325">Glycoprotein</keyword>
<dbReference type="InterPro" id="IPR002455">
    <property type="entry name" value="GPCR3_GABA-B"/>
</dbReference>
<feature type="transmembrane region" description="Helical" evidence="9">
    <location>
        <begin position="528"/>
        <end position="557"/>
    </location>
</feature>
<keyword evidence="6" id="KW-0675">Receptor</keyword>
<feature type="transmembrane region" description="Helical" evidence="9">
    <location>
        <begin position="460"/>
        <end position="481"/>
    </location>
</feature>
<reference evidence="13" key="1">
    <citation type="journal article" date="2010" name="Nature">
        <title>The Amphimedon queenslandica genome and the evolution of animal complexity.</title>
        <authorList>
            <person name="Srivastava M."/>
            <person name="Simakov O."/>
            <person name="Chapman J."/>
            <person name="Fahey B."/>
            <person name="Gauthier M.E."/>
            <person name="Mitros T."/>
            <person name="Richards G.S."/>
            <person name="Conaco C."/>
            <person name="Dacre M."/>
            <person name="Hellsten U."/>
            <person name="Larroux C."/>
            <person name="Putnam N.H."/>
            <person name="Stanke M."/>
            <person name="Adamska M."/>
            <person name="Darling A."/>
            <person name="Degnan S.M."/>
            <person name="Oakley T.H."/>
            <person name="Plachetzki D.C."/>
            <person name="Zhai Y."/>
            <person name="Adamski M."/>
            <person name="Calcino A."/>
            <person name="Cummins S.F."/>
            <person name="Goodstein D.M."/>
            <person name="Harris C."/>
            <person name="Jackson D.J."/>
            <person name="Leys S.P."/>
            <person name="Shu S."/>
            <person name="Woodcroft B.J."/>
            <person name="Vervoort M."/>
            <person name="Kosik K.S."/>
            <person name="Manning G."/>
            <person name="Degnan B.M."/>
            <person name="Rokhsar D.S."/>
        </authorList>
    </citation>
    <scope>NUCLEOTIDE SEQUENCE [LARGE SCALE GENOMIC DNA]</scope>
</reference>
<feature type="domain" description="G-protein coupled receptors family 3 profile" evidence="11">
    <location>
        <begin position="531"/>
        <end position="748"/>
    </location>
</feature>
<feature type="transmembrane region" description="Helical" evidence="9">
    <location>
        <begin position="716"/>
        <end position="736"/>
    </location>
</feature>
<evidence type="ECO:0000313" key="12">
    <source>
        <dbReference type="EnsemblMetazoa" id="Aqu2.1.34456_001"/>
    </source>
</evidence>
<dbReference type="EnsemblMetazoa" id="Aqu2.1.34456_001">
    <property type="protein sequence ID" value="Aqu2.1.34456_001"/>
    <property type="gene ID" value="Aqu2.1.34456"/>
</dbReference>